<evidence type="ECO:0000256" key="9">
    <source>
        <dbReference type="ARBA" id="ARBA00022949"/>
    </source>
</evidence>
<evidence type="ECO:0000313" key="18">
    <source>
        <dbReference type="Proteomes" id="UP000316079"/>
    </source>
</evidence>
<evidence type="ECO:0000256" key="12">
    <source>
        <dbReference type="ARBA" id="ARBA00023180"/>
    </source>
</evidence>
<dbReference type="GO" id="GO:0016342">
    <property type="term" value="C:catenin complex"/>
    <property type="evidence" value="ECO:0007669"/>
    <property type="project" value="TreeGrafter"/>
</dbReference>
<dbReference type="InterPro" id="IPR015919">
    <property type="entry name" value="Cadherin-like_sf"/>
</dbReference>
<dbReference type="InterPro" id="IPR027397">
    <property type="entry name" value="Catenin-bd_sf"/>
</dbReference>
<feature type="non-terminal residue" evidence="17">
    <location>
        <position position="1"/>
    </location>
</feature>
<feature type="region of interest" description="Disordered" evidence="14">
    <location>
        <begin position="374"/>
        <end position="393"/>
    </location>
</feature>
<dbReference type="STRING" id="623744.A0A553RF43"/>
<dbReference type="GO" id="GO:0000902">
    <property type="term" value="P:cell morphogenesis"/>
    <property type="evidence" value="ECO:0007669"/>
    <property type="project" value="TreeGrafter"/>
</dbReference>
<evidence type="ECO:0000256" key="10">
    <source>
        <dbReference type="ARBA" id="ARBA00022989"/>
    </source>
</evidence>
<dbReference type="Gene3D" id="2.60.40.60">
    <property type="entry name" value="Cadherins"/>
    <property type="match status" value="1"/>
</dbReference>
<dbReference type="GO" id="GO:0045296">
    <property type="term" value="F:cadherin binding"/>
    <property type="evidence" value="ECO:0007669"/>
    <property type="project" value="TreeGrafter"/>
</dbReference>
<dbReference type="OrthoDB" id="6250271at2759"/>
<dbReference type="GO" id="GO:0008013">
    <property type="term" value="F:beta-catenin binding"/>
    <property type="evidence" value="ECO:0007669"/>
    <property type="project" value="TreeGrafter"/>
</dbReference>
<proteinExistence type="predicted"/>
<dbReference type="GO" id="GO:0005912">
    <property type="term" value="C:adherens junction"/>
    <property type="evidence" value="ECO:0007669"/>
    <property type="project" value="UniProtKB-SubCell"/>
</dbReference>
<protein>
    <recommendedName>
        <fullName evidence="16">Cadherin Y-type LIR-motif domain-containing protein</fullName>
    </recommendedName>
</protein>
<keyword evidence="12" id="KW-0325">Glycoprotein</keyword>
<dbReference type="GO" id="GO:0007043">
    <property type="term" value="P:cell-cell junction assembly"/>
    <property type="evidence" value="ECO:0007669"/>
    <property type="project" value="TreeGrafter"/>
</dbReference>
<evidence type="ECO:0000256" key="2">
    <source>
        <dbReference type="ARBA" id="ARBA00004536"/>
    </source>
</evidence>
<evidence type="ECO:0000256" key="7">
    <source>
        <dbReference type="ARBA" id="ARBA00022837"/>
    </source>
</evidence>
<evidence type="ECO:0000256" key="14">
    <source>
        <dbReference type="SAM" id="MobiDB-lite"/>
    </source>
</evidence>
<dbReference type="Proteomes" id="UP000316079">
    <property type="component" value="Unassembled WGS sequence"/>
</dbReference>
<keyword evidence="9" id="KW-0965">Cell junction</keyword>
<feature type="domain" description="Cadherin Y-type LIR-motif" evidence="16">
    <location>
        <begin position="315"/>
        <end position="374"/>
    </location>
</feature>
<dbReference type="PANTHER" id="PTHR24027:SF106">
    <property type="entry name" value="CADHERIN-18"/>
    <property type="match status" value="1"/>
</dbReference>
<reference evidence="17 18" key="1">
    <citation type="journal article" date="2019" name="Sci. Data">
        <title>Hybrid genome assembly and annotation of Danionella translucida.</title>
        <authorList>
            <person name="Kadobianskyi M."/>
            <person name="Schulze L."/>
            <person name="Schuelke M."/>
            <person name="Judkewitz B."/>
        </authorList>
    </citation>
    <scope>NUCLEOTIDE SEQUENCE [LARGE SCALE GENOMIC DNA]</scope>
    <source>
        <strain evidence="17 18">Bolton</strain>
    </source>
</reference>
<dbReference type="AlphaFoldDB" id="A0A553RF43"/>
<organism evidence="17 18">
    <name type="scientific">Danionella cerebrum</name>
    <dbReference type="NCBI Taxonomy" id="2873325"/>
    <lineage>
        <taxon>Eukaryota</taxon>
        <taxon>Metazoa</taxon>
        <taxon>Chordata</taxon>
        <taxon>Craniata</taxon>
        <taxon>Vertebrata</taxon>
        <taxon>Euteleostomi</taxon>
        <taxon>Actinopterygii</taxon>
        <taxon>Neopterygii</taxon>
        <taxon>Teleostei</taxon>
        <taxon>Ostariophysi</taxon>
        <taxon>Cypriniformes</taxon>
        <taxon>Danionidae</taxon>
        <taxon>Danioninae</taxon>
        <taxon>Danionella</taxon>
    </lineage>
</organism>
<evidence type="ECO:0000256" key="1">
    <source>
        <dbReference type="ARBA" id="ARBA00004251"/>
    </source>
</evidence>
<keyword evidence="3" id="KW-1003">Cell membrane</keyword>
<accession>A0A553RF43</accession>
<name>A0A553RF43_9TELE</name>
<evidence type="ECO:0000256" key="8">
    <source>
        <dbReference type="ARBA" id="ARBA00022889"/>
    </source>
</evidence>
<dbReference type="GO" id="GO:0005509">
    <property type="term" value="F:calcium ion binding"/>
    <property type="evidence" value="ECO:0007669"/>
    <property type="project" value="InterPro"/>
</dbReference>
<evidence type="ECO:0000313" key="17">
    <source>
        <dbReference type="EMBL" id="TRZ00809.1"/>
    </source>
</evidence>
<dbReference type="EMBL" id="SRMA01024249">
    <property type="protein sequence ID" value="TRZ00809.1"/>
    <property type="molecule type" value="Genomic_DNA"/>
</dbReference>
<evidence type="ECO:0000256" key="3">
    <source>
        <dbReference type="ARBA" id="ARBA00022475"/>
    </source>
</evidence>
<evidence type="ECO:0000259" key="16">
    <source>
        <dbReference type="Pfam" id="PF01049"/>
    </source>
</evidence>
<keyword evidence="4 15" id="KW-0812">Transmembrane</keyword>
<dbReference type="GO" id="GO:0002009">
    <property type="term" value="P:morphogenesis of an epithelium"/>
    <property type="evidence" value="ECO:0007669"/>
    <property type="project" value="UniProtKB-ARBA"/>
</dbReference>
<dbReference type="GO" id="GO:0016477">
    <property type="term" value="P:cell migration"/>
    <property type="evidence" value="ECO:0007669"/>
    <property type="project" value="TreeGrafter"/>
</dbReference>
<sequence length="393" mass="43762">STASIVARRRRFQRVSQEWYELPVLVWDDGVPVLSSTATLTLRVCSCQRGSKLKICQNQAFLTTTGLSTGALAAILLCLIILLGRDGLRMGEERKEVYRPFAIDPCLPRLQTPDQLQLKEQFCSLSIGPIPLFYGALAHLTRLWWLRLEHLVCIIPGWGSLIQPLVNLSTPIGPSLVTMCLPKSAQLNVKRHGNSKVKQSSVEINDEAKTIVILFITLRRSKKEPLIISEEDIRENVVTYDDEGGGEEDTEAFDIIALRNPAAAEELKFRRDVRPEYVQPWSSRGATRVRLSPSSLDIDEEVDVGEFIKQRVCEADQDTSVPPYDSLQTYAYEGQGSLAGSISSLGSVGVHSELDYSSLDDWGPKFEKIAELFGDEMETGSESTEKAESEKQT</sequence>
<evidence type="ECO:0000256" key="13">
    <source>
        <dbReference type="RuleBase" id="RU004357"/>
    </source>
</evidence>
<comment type="caution">
    <text evidence="17">The sequence shown here is derived from an EMBL/GenBank/DDBJ whole genome shotgun (WGS) entry which is preliminary data.</text>
</comment>
<dbReference type="GO" id="GO:0007156">
    <property type="term" value="P:homophilic cell adhesion via plasma membrane adhesion molecules"/>
    <property type="evidence" value="ECO:0007669"/>
    <property type="project" value="InterPro"/>
</dbReference>
<dbReference type="PANTHER" id="PTHR24027">
    <property type="entry name" value="CADHERIN-23"/>
    <property type="match status" value="1"/>
</dbReference>
<evidence type="ECO:0000256" key="6">
    <source>
        <dbReference type="ARBA" id="ARBA00022737"/>
    </source>
</evidence>
<evidence type="ECO:0000256" key="15">
    <source>
        <dbReference type="SAM" id="Phobius"/>
    </source>
</evidence>
<keyword evidence="5" id="KW-0479">Metal-binding</keyword>
<dbReference type="CDD" id="cd11304">
    <property type="entry name" value="Cadherin_repeat"/>
    <property type="match status" value="1"/>
</dbReference>
<dbReference type="InterPro" id="IPR000233">
    <property type="entry name" value="Cadherin_Y-type_LIR"/>
</dbReference>
<dbReference type="InterPro" id="IPR039808">
    <property type="entry name" value="Cadherin"/>
</dbReference>
<feature type="compositionally biased region" description="Basic and acidic residues" evidence="14">
    <location>
        <begin position="383"/>
        <end position="393"/>
    </location>
</feature>
<dbReference type="GO" id="GO:0034332">
    <property type="term" value="P:adherens junction organization"/>
    <property type="evidence" value="ECO:0007669"/>
    <property type="project" value="TreeGrafter"/>
</dbReference>
<dbReference type="FunFam" id="4.10.900.10:FF:000001">
    <property type="entry name" value="Cadherin 2"/>
    <property type="match status" value="1"/>
</dbReference>
<gene>
    <name evidence="17" type="ORF">DNTS_026310</name>
</gene>
<keyword evidence="18" id="KW-1185">Reference proteome</keyword>
<dbReference type="Gene3D" id="4.10.900.10">
    <property type="entry name" value="TCF3-CBD (Catenin binding domain)"/>
    <property type="match status" value="1"/>
</dbReference>
<dbReference type="Pfam" id="PF01049">
    <property type="entry name" value="CADH_Y-type_LIR"/>
    <property type="match status" value="1"/>
</dbReference>
<keyword evidence="7" id="KW-0106">Calcium</keyword>
<dbReference type="SUPFAM" id="SSF49313">
    <property type="entry name" value="Cadherin-like"/>
    <property type="match status" value="1"/>
</dbReference>
<evidence type="ECO:0000256" key="4">
    <source>
        <dbReference type="ARBA" id="ARBA00022692"/>
    </source>
</evidence>
<keyword evidence="8" id="KW-0130">Cell adhesion</keyword>
<keyword evidence="10 15" id="KW-1133">Transmembrane helix</keyword>
<dbReference type="GO" id="GO:0044331">
    <property type="term" value="P:cell-cell adhesion mediated by cadherin"/>
    <property type="evidence" value="ECO:0007669"/>
    <property type="project" value="TreeGrafter"/>
</dbReference>
<evidence type="ECO:0000256" key="11">
    <source>
        <dbReference type="ARBA" id="ARBA00023136"/>
    </source>
</evidence>
<keyword evidence="6" id="KW-0677">Repeat</keyword>
<keyword evidence="11 15" id="KW-0472">Membrane</keyword>
<feature type="transmembrane region" description="Helical" evidence="15">
    <location>
        <begin position="60"/>
        <end position="84"/>
    </location>
</feature>
<comment type="subcellular location">
    <subcellularLocation>
        <location evidence="2">Cell junction</location>
        <location evidence="2">Adherens junction</location>
    </subcellularLocation>
    <subcellularLocation>
        <location evidence="1">Cell membrane</location>
        <topology evidence="1">Single-pass type I membrane protein</topology>
    </subcellularLocation>
</comment>
<evidence type="ECO:0000256" key="5">
    <source>
        <dbReference type="ARBA" id="ARBA00022723"/>
    </source>
</evidence>
<dbReference type="GO" id="GO:0016339">
    <property type="term" value="P:calcium-dependent cell-cell adhesion via plasma membrane cell adhesion molecules"/>
    <property type="evidence" value="ECO:0007669"/>
    <property type="project" value="TreeGrafter"/>
</dbReference>
<comment type="function">
    <text evidence="13">Cadherins are calcium-dependent cell adhesion proteins.</text>
</comment>